<name>A0A9P6MSZ7_9FUNG</name>
<dbReference type="EMBL" id="JAAAID010001039">
    <property type="protein sequence ID" value="KAG0012076.1"/>
    <property type="molecule type" value="Genomic_DNA"/>
</dbReference>
<keyword evidence="5 8" id="KW-0378">Hydrolase</keyword>
<protein>
    <recommendedName>
        <fullName evidence="8">mRNA-capping enzyme subunit beta</fullName>
        <ecNumber evidence="8">3.6.1.74</ecNumber>
    </recommendedName>
    <alternativeName>
        <fullName evidence="8">mRNA 5'-phosphatase</fullName>
    </alternativeName>
    <alternativeName>
        <fullName evidence="8">mRNA 5'-triphosphate monophosphatase</fullName>
    </alternativeName>
</protein>
<comment type="similarity">
    <text evidence="3 8">Belongs to the fungal TPase family.</text>
</comment>
<evidence type="ECO:0000256" key="9">
    <source>
        <dbReference type="SAM" id="MobiDB-lite"/>
    </source>
</evidence>
<feature type="compositionally biased region" description="Polar residues" evidence="9">
    <location>
        <begin position="61"/>
        <end position="71"/>
    </location>
</feature>
<feature type="region of interest" description="Disordered" evidence="9">
    <location>
        <begin position="257"/>
        <end position="283"/>
    </location>
</feature>
<dbReference type="GO" id="GO:0004651">
    <property type="term" value="F:polynucleotide 5'-phosphatase activity"/>
    <property type="evidence" value="ECO:0007669"/>
    <property type="project" value="UniProtKB-UniRule"/>
</dbReference>
<dbReference type="PANTHER" id="PTHR28118:SF1">
    <property type="entry name" value="POLYNUCLEOTIDE 5'-TRIPHOSPHATASE CTL1-RELATED"/>
    <property type="match status" value="1"/>
</dbReference>
<comment type="subunit">
    <text evidence="8">Heterodimer. The mRNA-capping enzyme is composed of two separate chains alpha and beta, respectively a mRNA guanylyltransferase and an mRNA 5'-triphosphate monophosphatase.</text>
</comment>
<dbReference type="InterPro" id="IPR004206">
    <property type="entry name" value="mRNA_triPase_Cet1"/>
</dbReference>
<feature type="region of interest" description="Disordered" evidence="9">
    <location>
        <begin position="1"/>
        <end position="83"/>
    </location>
</feature>
<dbReference type="Proteomes" id="UP000703661">
    <property type="component" value="Unassembled WGS sequence"/>
</dbReference>
<dbReference type="AlphaFoldDB" id="A0A9P6MSZ7"/>
<dbReference type="Gene3D" id="3.20.100.10">
    <property type="entry name" value="mRNA triphosphatase Cet1-like"/>
    <property type="match status" value="2"/>
</dbReference>
<dbReference type="InterPro" id="IPR033469">
    <property type="entry name" value="CYTH-like_dom_sf"/>
</dbReference>
<comment type="subcellular location">
    <subcellularLocation>
        <location evidence="2 8">Nucleus</location>
    </subcellularLocation>
</comment>
<dbReference type="CDD" id="cd07470">
    <property type="entry name" value="CYTH-like_mRNA_RTPase"/>
    <property type="match status" value="1"/>
</dbReference>
<feature type="compositionally biased region" description="Basic and acidic residues" evidence="9">
    <location>
        <begin position="1"/>
        <end position="10"/>
    </location>
</feature>
<evidence type="ECO:0000256" key="5">
    <source>
        <dbReference type="ARBA" id="ARBA00022801"/>
    </source>
</evidence>
<dbReference type="EC" id="3.6.1.74" evidence="8"/>
<feature type="compositionally biased region" description="Polar residues" evidence="9">
    <location>
        <begin position="25"/>
        <end position="44"/>
    </location>
</feature>
<evidence type="ECO:0000313" key="12">
    <source>
        <dbReference type="Proteomes" id="UP000703661"/>
    </source>
</evidence>
<evidence type="ECO:0000256" key="2">
    <source>
        <dbReference type="ARBA" id="ARBA00004123"/>
    </source>
</evidence>
<dbReference type="Pfam" id="PF02940">
    <property type="entry name" value="mRNA_triPase"/>
    <property type="match status" value="1"/>
</dbReference>
<dbReference type="InterPro" id="IPR037009">
    <property type="entry name" value="mRNA_triPase_Cet1_sf"/>
</dbReference>
<evidence type="ECO:0000313" key="11">
    <source>
        <dbReference type="EMBL" id="KAG0012076.1"/>
    </source>
</evidence>
<feature type="non-terminal residue" evidence="11">
    <location>
        <position position="333"/>
    </location>
</feature>
<comment type="catalytic activity">
    <reaction evidence="7">
        <text>a 5'-end triphospho-ribonucleoside in mRNA + H2O = a 5'-end diphospho-ribonucleoside in mRNA + phosphate + H(+)</text>
        <dbReference type="Rhea" id="RHEA:67004"/>
        <dbReference type="Rhea" id="RHEA-COMP:17164"/>
        <dbReference type="Rhea" id="RHEA-COMP:17165"/>
        <dbReference type="ChEBI" id="CHEBI:15377"/>
        <dbReference type="ChEBI" id="CHEBI:15378"/>
        <dbReference type="ChEBI" id="CHEBI:43474"/>
        <dbReference type="ChEBI" id="CHEBI:167616"/>
        <dbReference type="ChEBI" id="CHEBI:167618"/>
        <dbReference type="EC" id="3.6.1.74"/>
    </reaction>
    <physiologicalReaction direction="left-to-right" evidence="7">
        <dbReference type="Rhea" id="RHEA:67005"/>
    </physiologicalReaction>
</comment>
<comment type="cofactor">
    <cofactor evidence="1 8">
        <name>Mg(2+)</name>
        <dbReference type="ChEBI" id="CHEBI:18420"/>
    </cofactor>
</comment>
<proteinExistence type="inferred from homology"/>
<sequence>MEATRKRPREEEEDSQDPAAKQRTRPQNSNAPGTTATPASVSQNTSSGATPPTGTPSSSGHQQQRPNQGQHPNPAHPSQPYRPSKLEHAFFGIEVMDDVVKAIGDFLLQYCNQPNVEIEAKLGVIIDNNTRQRLELPVRNEVVLTPNSPYLRYRFVSDMTLILYKHTYEVDQFFQGPGGKVRVTKDQKTNKVIENGIVKKERIANLDVYSPRNAFDFRVSVNVEIPESAPSGTPQFERNKDRISYRLNNFKIDLTQVKSGNASNGNNQPHNYSQMRQPSSNQQDLTHELEIEFIHPEELIRERDIRTNGGARPDRFYEVVGRFVNNIRGLIIQ</sequence>
<keyword evidence="12" id="KW-1185">Reference proteome</keyword>
<feature type="compositionally biased region" description="Low complexity" evidence="9">
    <location>
        <begin position="45"/>
        <end position="60"/>
    </location>
</feature>
<dbReference type="PANTHER" id="PTHR28118">
    <property type="entry name" value="POLYNUCLEOTIDE 5'-TRIPHOSPHATASE-RELATED"/>
    <property type="match status" value="1"/>
</dbReference>
<keyword evidence="6 8" id="KW-0539">Nucleus</keyword>
<evidence type="ECO:0000256" key="7">
    <source>
        <dbReference type="ARBA" id="ARBA00047740"/>
    </source>
</evidence>
<reference evidence="11" key="1">
    <citation type="journal article" date="2020" name="Fungal Divers.">
        <title>Resolving the Mortierellaceae phylogeny through synthesis of multi-gene phylogenetics and phylogenomics.</title>
        <authorList>
            <person name="Vandepol N."/>
            <person name="Liber J."/>
            <person name="Desiro A."/>
            <person name="Na H."/>
            <person name="Kennedy M."/>
            <person name="Barry K."/>
            <person name="Grigoriev I.V."/>
            <person name="Miller A.N."/>
            <person name="O'Donnell K."/>
            <person name="Stajich J.E."/>
            <person name="Bonito G."/>
        </authorList>
    </citation>
    <scope>NUCLEOTIDE SEQUENCE</scope>
    <source>
        <strain evidence="11">NRRL 2769</strain>
    </source>
</reference>
<dbReference type="GO" id="GO:0006370">
    <property type="term" value="P:7-methylguanosine mRNA capping"/>
    <property type="evidence" value="ECO:0007669"/>
    <property type="project" value="UniProtKB-UniRule"/>
</dbReference>
<dbReference type="GO" id="GO:0031533">
    <property type="term" value="C:mRNA capping enzyme complex"/>
    <property type="evidence" value="ECO:0007669"/>
    <property type="project" value="UniProtKB-UniRule"/>
</dbReference>
<evidence type="ECO:0000256" key="6">
    <source>
        <dbReference type="ARBA" id="ARBA00023242"/>
    </source>
</evidence>
<keyword evidence="4 8" id="KW-0507">mRNA processing</keyword>
<organism evidence="11 12">
    <name type="scientific">Entomortierella chlamydospora</name>
    <dbReference type="NCBI Taxonomy" id="101097"/>
    <lineage>
        <taxon>Eukaryota</taxon>
        <taxon>Fungi</taxon>
        <taxon>Fungi incertae sedis</taxon>
        <taxon>Mucoromycota</taxon>
        <taxon>Mortierellomycotina</taxon>
        <taxon>Mortierellomycetes</taxon>
        <taxon>Mortierellales</taxon>
        <taxon>Mortierellaceae</taxon>
        <taxon>Entomortierella</taxon>
    </lineage>
</organism>
<dbReference type="InterPro" id="IPR040343">
    <property type="entry name" value="Cet1/Ctl1"/>
</dbReference>
<evidence type="ECO:0000256" key="1">
    <source>
        <dbReference type="ARBA" id="ARBA00001946"/>
    </source>
</evidence>
<comment type="function">
    <text evidence="8">First step of mRNA capping. Converts the 5'-triphosphate end of a nascent mRNA chain into a diphosphate end.</text>
</comment>
<dbReference type="GO" id="GO:0140818">
    <property type="term" value="F:mRNA 5'-triphosphate monophosphatase activity"/>
    <property type="evidence" value="ECO:0007669"/>
    <property type="project" value="UniProtKB-EC"/>
</dbReference>
<evidence type="ECO:0000256" key="8">
    <source>
        <dbReference type="RuleBase" id="RU367053"/>
    </source>
</evidence>
<evidence type="ECO:0000256" key="3">
    <source>
        <dbReference type="ARBA" id="ARBA00006345"/>
    </source>
</evidence>
<accession>A0A9P6MSZ7</accession>
<gene>
    <name evidence="11" type="primary">CET1</name>
    <name evidence="11" type="ORF">BGZ80_000217</name>
</gene>
<evidence type="ECO:0000259" key="10">
    <source>
        <dbReference type="Pfam" id="PF02940"/>
    </source>
</evidence>
<feature type="domain" description="mRNA triphosphatase Cet1-like" evidence="10">
    <location>
        <begin position="163"/>
        <end position="292"/>
    </location>
</feature>
<evidence type="ECO:0000256" key="4">
    <source>
        <dbReference type="ARBA" id="ARBA00022664"/>
    </source>
</evidence>
<comment type="caution">
    <text evidence="11">The sequence shown here is derived from an EMBL/GenBank/DDBJ whole genome shotgun (WGS) entry which is preliminary data.</text>
</comment>
<dbReference type="SUPFAM" id="SSF55154">
    <property type="entry name" value="CYTH-like phosphatases"/>
    <property type="match status" value="1"/>
</dbReference>
<keyword evidence="8" id="KW-0506">mRNA capping</keyword>